<protein>
    <submittedName>
        <fullName evidence="1">Uncharacterized protein</fullName>
    </submittedName>
</protein>
<evidence type="ECO:0000313" key="2">
    <source>
        <dbReference type="Proteomes" id="UP000814033"/>
    </source>
</evidence>
<evidence type="ECO:0000313" key="1">
    <source>
        <dbReference type="EMBL" id="KAI0044607.1"/>
    </source>
</evidence>
<name>A0ACB8RL18_9AGAM</name>
<keyword evidence="2" id="KW-1185">Reference proteome</keyword>
<dbReference type="Proteomes" id="UP000814033">
    <property type="component" value="Unassembled WGS sequence"/>
</dbReference>
<accession>A0ACB8RL18</accession>
<proteinExistence type="predicted"/>
<reference evidence="1" key="2">
    <citation type="journal article" date="2022" name="New Phytol.">
        <title>Evolutionary transition to the ectomycorrhizal habit in the genomes of a hyperdiverse lineage of mushroom-forming fungi.</title>
        <authorList>
            <person name="Looney B."/>
            <person name="Miyauchi S."/>
            <person name="Morin E."/>
            <person name="Drula E."/>
            <person name="Courty P.E."/>
            <person name="Kohler A."/>
            <person name="Kuo A."/>
            <person name="LaButti K."/>
            <person name="Pangilinan J."/>
            <person name="Lipzen A."/>
            <person name="Riley R."/>
            <person name="Andreopoulos W."/>
            <person name="He G."/>
            <person name="Johnson J."/>
            <person name="Nolan M."/>
            <person name="Tritt A."/>
            <person name="Barry K.W."/>
            <person name="Grigoriev I.V."/>
            <person name="Nagy L.G."/>
            <person name="Hibbett D."/>
            <person name="Henrissat B."/>
            <person name="Matheny P.B."/>
            <person name="Labbe J."/>
            <person name="Martin F.M."/>
        </authorList>
    </citation>
    <scope>NUCLEOTIDE SEQUENCE</scope>
    <source>
        <strain evidence="1">FP105234-sp</strain>
    </source>
</reference>
<reference evidence="1" key="1">
    <citation type="submission" date="2021-02" db="EMBL/GenBank/DDBJ databases">
        <authorList>
            <consortium name="DOE Joint Genome Institute"/>
            <person name="Ahrendt S."/>
            <person name="Looney B.P."/>
            <person name="Miyauchi S."/>
            <person name="Morin E."/>
            <person name="Drula E."/>
            <person name="Courty P.E."/>
            <person name="Chicoki N."/>
            <person name="Fauchery L."/>
            <person name="Kohler A."/>
            <person name="Kuo A."/>
            <person name="Labutti K."/>
            <person name="Pangilinan J."/>
            <person name="Lipzen A."/>
            <person name="Riley R."/>
            <person name="Andreopoulos W."/>
            <person name="He G."/>
            <person name="Johnson J."/>
            <person name="Barry K.W."/>
            <person name="Grigoriev I.V."/>
            <person name="Nagy L."/>
            <person name="Hibbett D."/>
            <person name="Henrissat B."/>
            <person name="Matheny P.B."/>
            <person name="Labbe J."/>
            <person name="Martin F."/>
        </authorList>
    </citation>
    <scope>NUCLEOTIDE SEQUENCE</scope>
    <source>
        <strain evidence="1">FP105234-sp</strain>
    </source>
</reference>
<organism evidence="1 2">
    <name type="scientific">Auriscalpium vulgare</name>
    <dbReference type="NCBI Taxonomy" id="40419"/>
    <lineage>
        <taxon>Eukaryota</taxon>
        <taxon>Fungi</taxon>
        <taxon>Dikarya</taxon>
        <taxon>Basidiomycota</taxon>
        <taxon>Agaricomycotina</taxon>
        <taxon>Agaricomycetes</taxon>
        <taxon>Russulales</taxon>
        <taxon>Auriscalpiaceae</taxon>
        <taxon>Auriscalpium</taxon>
    </lineage>
</organism>
<comment type="caution">
    <text evidence="1">The sequence shown here is derived from an EMBL/GenBank/DDBJ whole genome shotgun (WGS) entry which is preliminary data.</text>
</comment>
<dbReference type="EMBL" id="MU275977">
    <property type="protein sequence ID" value="KAI0044607.1"/>
    <property type="molecule type" value="Genomic_DNA"/>
</dbReference>
<gene>
    <name evidence="1" type="ORF">FA95DRAFT_245190</name>
</gene>
<sequence>MLLAYFCANESKHCTYKKLSLSDALTALLEINLKALVVYVIPLDVVIPFRNRGPFSPKSLPALALEPLKMAICPRLHNHKPPHHTRIGCTRLTVITIPPSRNRRLG</sequence>